<dbReference type="Pfam" id="PF10825">
    <property type="entry name" value="DUF2752"/>
    <property type="match status" value="1"/>
</dbReference>
<gene>
    <name evidence="2" type="ORF">HXM71_04660</name>
</gene>
<dbReference type="InterPro" id="IPR021215">
    <property type="entry name" value="DUF2752"/>
</dbReference>
<keyword evidence="1" id="KW-0472">Membrane</keyword>
<dbReference type="Proteomes" id="UP000722050">
    <property type="component" value="Unassembled WGS sequence"/>
</dbReference>
<sequence>MYIPCIFRSITGYRCPCCGTTTMCVSILRFRFSDAFYANPFIFTTIPFILFEIVYNVYLSYTEKRMPLWNKILLGVYCSALLIFAIIRDFM</sequence>
<proteinExistence type="predicted"/>
<evidence type="ECO:0000256" key="1">
    <source>
        <dbReference type="SAM" id="Phobius"/>
    </source>
</evidence>
<feature type="transmembrane region" description="Helical" evidence="1">
    <location>
        <begin position="41"/>
        <end position="61"/>
    </location>
</feature>
<organism evidence="2 3">
    <name type="scientific">Mogibacterium diversum</name>
    <dbReference type="NCBI Taxonomy" id="114527"/>
    <lineage>
        <taxon>Bacteria</taxon>
        <taxon>Bacillati</taxon>
        <taxon>Bacillota</taxon>
        <taxon>Clostridia</taxon>
        <taxon>Peptostreptococcales</taxon>
        <taxon>Anaerovoracaceae</taxon>
        <taxon>Mogibacterium</taxon>
    </lineage>
</organism>
<evidence type="ECO:0000313" key="2">
    <source>
        <dbReference type="EMBL" id="MBF1352393.1"/>
    </source>
</evidence>
<reference evidence="2" key="1">
    <citation type="submission" date="2020-04" db="EMBL/GenBank/DDBJ databases">
        <title>Deep metagenomics examines the oral microbiome during advanced dental caries in children, revealing novel taxa and co-occurrences with host molecules.</title>
        <authorList>
            <person name="Baker J.L."/>
            <person name="Morton J.T."/>
            <person name="Dinis M."/>
            <person name="Alvarez R."/>
            <person name="Tran N.C."/>
            <person name="Knight R."/>
            <person name="Edlund A."/>
        </authorList>
    </citation>
    <scope>NUCLEOTIDE SEQUENCE</scope>
    <source>
        <strain evidence="2">JCVI_24_bin.8</strain>
    </source>
</reference>
<dbReference type="AlphaFoldDB" id="A0A930EE54"/>
<accession>A0A930EE54</accession>
<name>A0A930EE54_9FIRM</name>
<keyword evidence="1" id="KW-0812">Transmembrane</keyword>
<dbReference type="EMBL" id="JABZQH010000148">
    <property type="protein sequence ID" value="MBF1352393.1"/>
    <property type="molecule type" value="Genomic_DNA"/>
</dbReference>
<keyword evidence="1" id="KW-1133">Transmembrane helix</keyword>
<dbReference type="RefSeq" id="WP_306473527.1">
    <property type="nucleotide sequence ID" value="NZ_CAURSC010000001.1"/>
</dbReference>
<feature type="transmembrane region" description="Helical" evidence="1">
    <location>
        <begin position="68"/>
        <end position="87"/>
    </location>
</feature>
<protein>
    <submittedName>
        <fullName evidence="2">DUF2752 domain-containing protein</fullName>
    </submittedName>
</protein>
<evidence type="ECO:0000313" key="3">
    <source>
        <dbReference type="Proteomes" id="UP000722050"/>
    </source>
</evidence>
<comment type="caution">
    <text evidence="2">The sequence shown here is derived from an EMBL/GenBank/DDBJ whole genome shotgun (WGS) entry which is preliminary data.</text>
</comment>